<accession>A0A8F8KLW4</accession>
<feature type="region of interest" description="Disordered" evidence="1">
    <location>
        <begin position="143"/>
        <end position="167"/>
    </location>
</feature>
<proteinExistence type="predicted"/>
<evidence type="ECO:0000313" key="2">
    <source>
        <dbReference type="EMBL" id="QYA18537.1"/>
    </source>
</evidence>
<evidence type="ECO:0000256" key="1">
    <source>
        <dbReference type="SAM" id="MobiDB-lite"/>
    </source>
</evidence>
<sequence>MPMQVQKKLSKEVLVKELRKAIKGGKVKGISGTRAGKLRKTQVCRALGIRNTTCHKKSVLKNTRSVLRKRAIRAGKKASGSRVALCKRLGMPVLSMAKLMAMAKRRGLKVKVGMKQFELIAMLRRAGVKSMKKACNARVSKVSRPRVAKKAKKAKKARKGKKVARKH</sequence>
<dbReference type="EMBL" id="MZ420154">
    <property type="protein sequence ID" value="QYA18537.1"/>
    <property type="molecule type" value="Genomic_DNA"/>
</dbReference>
<protein>
    <submittedName>
        <fullName evidence="2">Uncharacterized protein</fullName>
    </submittedName>
</protein>
<organism evidence="2">
    <name type="scientific">Clandestinovirus</name>
    <dbReference type="NCBI Taxonomy" id="2831644"/>
    <lineage>
        <taxon>Viruses</taxon>
    </lineage>
</organism>
<reference evidence="2" key="1">
    <citation type="submission" date="2021-06" db="EMBL/GenBank/DDBJ databases">
        <authorList>
            <person name="Rolland C."/>
        </authorList>
    </citation>
    <scope>NUCLEOTIDE SEQUENCE</scope>
    <source>
        <strain evidence="2">347.936635</strain>
    </source>
</reference>
<name>A0A8F8KLW4_9VIRU</name>
<gene>
    <name evidence="2" type="ORF">KOM_12_268</name>
</gene>